<evidence type="ECO:0000256" key="4">
    <source>
        <dbReference type="ARBA" id="ARBA00022496"/>
    </source>
</evidence>
<evidence type="ECO:0000256" key="8">
    <source>
        <dbReference type="ARBA" id="ARBA00023077"/>
    </source>
</evidence>
<dbReference type="EMBL" id="JACIJC010000003">
    <property type="protein sequence ID" value="MBB5685999.1"/>
    <property type="molecule type" value="Genomic_DNA"/>
</dbReference>
<feature type="chain" id="PRO_5031165396" evidence="13">
    <location>
        <begin position="35"/>
        <end position="790"/>
    </location>
</feature>
<evidence type="ECO:0000256" key="10">
    <source>
        <dbReference type="ARBA" id="ARBA00023237"/>
    </source>
</evidence>
<keyword evidence="9 11" id="KW-0472">Membrane</keyword>
<evidence type="ECO:0000259" key="15">
    <source>
        <dbReference type="Pfam" id="PF07715"/>
    </source>
</evidence>
<dbReference type="InterPro" id="IPR036942">
    <property type="entry name" value="Beta-barrel_TonB_sf"/>
</dbReference>
<evidence type="ECO:0000256" key="11">
    <source>
        <dbReference type="PROSITE-ProRule" id="PRU01360"/>
    </source>
</evidence>
<dbReference type="PROSITE" id="PS52016">
    <property type="entry name" value="TONB_DEPENDENT_REC_3"/>
    <property type="match status" value="1"/>
</dbReference>
<keyword evidence="16" id="KW-0675">Receptor</keyword>
<evidence type="ECO:0000313" key="17">
    <source>
        <dbReference type="Proteomes" id="UP000549617"/>
    </source>
</evidence>
<gene>
    <name evidence="16" type="ORF">FHS49_002015</name>
</gene>
<feature type="domain" description="TonB-dependent receptor-like beta-barrel" evidence="14">
    <location>
        <begin position="332"/>
        <end position="749"/>
    </location>
</feature>
<name>A0A7W9EEG0_9SPHN</name>
<evidence type="ECO:0000256" key="2">
    <source>
        <dbReference type="ARBA" id="ARBA00022448"/>
    </source>
</evidence>
<keyword evidence="6" id="KW-0408">Iron</keyword>
<keyword evidence="17" id="KW-1185">Reference proteome</keyword>
<dbReference type="PANTHER" id="PTHR32552">
    <property type="entry name" value="FERRICHROME IRON RECEPTOR-RELATED"/>
    <property type="match status" value="1"/>
</dbReference>
<keyword evidence="8 12" id="KW-0798">TonB box</keyword>
<feature type="signal peptide" evidence="13">
    <location>
        <begin position="1"/>
        <end position="34"/>
    </location>
</feature>
<sequence length="790" mass="86032">MERRHTHAGISARRAMTATLFASTAILAALPAVAQSLPAEDGAGTEIIVTATRRNESLQDVPISIQALGGETLDQQQVSSFDDYAKLLPSVSFQSFGPGQSQLFFRGISSGGDGLDAGSLPATGLYLDETPVTTIGGAVDLHIYDIARVEALSGPQGTLFGASSLSGTLRIITNKPDSSKFEGGYDLQLNKFGKGDFGGSAEGFLNIPLSERAALRVVGYYRRDGGYIDNTLGERTFTLGDLDDDTNLTVNNADLVEKNFNQVDSYGGRAALRIDLDDEWTATPSVVYQRQKSQGSFLYDPRAGDLEVHDFTKSENLDRWYQAALTIEGKIGNWDLVYSGGYFERKIDNQADYSYYTVAYDYPGYYYTNFPDGAGGFLDPTQSQVLDYKYTKHTQELRVSSPGDDRFRMTAGLFFQRQTNDIGGSYEVPGVGSVPRAGLPNLAPIPGFGDSLYLKAMDRVDRDYAMFGEASFDISPAFTLTAGIRGFIVNNTLFGFSGYNSAITAACLPTTDTSKPCINVDGKIVESGETHKVSLTWKVDDDRMIYATYSTGYRPGGVNRNPAYAPYKSDTISNYEVGWKTSWAGGRLRFNGAFFYEKWDDMQFGLARPGDNGVTSISNVGGSEVKGVEADILWRSNGLEVSASGTYLHAKTTSPFCEEDFSGNIACTPSGTRLPVQPRLKGIATARYNFDTGIGKSFVQGSVLHQSGTRSFLLDQEVAVVGYTDPFTTFDFSAGTAFSNMTVELFIQNAFDKRGQLSRNSSCAPAYCGVYARAYPVKPQMFGIKFGHRF</sequence>
<evidence type="ECO:0000256" key="9">
    <source>
        <dbReference type="ARBA" id="ARBA00023136"/>
    </source>
</evidence>
<evidence type="ECO:0000256" key="7">
    <source>
        <dbReference type="ARBA" id="ARBA00023065"/>
    </source>
</evidence>
<organism evidence="16 17">
    <name type="scientific">Sphingobium boeckii</name>
    <dbReference type="NCBI Taxonomy" id="1082345"/>
    <lineage>
        <taxon>Bacteria</taxon>
        <taxon>Pseudomonadati</taxon>
        <taxon>Pseudomonadota</taxon>
        <taxon>Alphaproteobacteria</taxon>
        <taxon>Sphingomonadales</taxon>
        <taxon>Sphingomonadaceae</taxon>
        <taxon>Sphingobium</taxon>
    </lineage>
</organism>
<keyword evidence="5 11" id="KW-0812">Transmembrane</keyword>
<dbReference type="GO" id="GO:0009279">
    <property type="term" value="C:cell outer membrane"/>
    <property type="evidence" value="ECO:0007669"/>
    <property type="project" value="UniProtKB-SubCell"/>
</dbReference>
<proteinExistence type="inferred from homology"/>
<evidence type="ECO:0000256" key="13">
    <source>
        <dbReference type="SAM" id="SignalP"/>
    </source>
</evidence>
<protein>
    <submittedName>
        <fullName evidence="16">Outer membrane receptor protein involved in Fe transport</fullName>
    </submittedName>
</protein>
<evidence type="ECO:0000259" key="14">
    <source>
        <dbReference type="Pfam" id="PF00593"/>
    </source>
</evidence>
<comment type="caution">
    <text evidence="16">The sequence shown here is derived from an EMBL/GenBank/DDBJ whole genome shotgun (WGS) entry which is preliminary data.</text>
</comment>
<feature type="domain" description="TonB-dependent receptor plug" evidence="15">
    <location>
        <begin position="58"/>
        <end position="168"/>
    </location>
</feature>
<keyword evidence="10 11" id="KW-0998">Cell outer membrane</keyword>
<dbReference type="AlphaFoldDB" id="A0A7W9EEG0"/>
<dbReference type="Pfam" id="PF07715">
    <property type="entry name" value="Plug"/>
    <property type="match status" value="1"/>
</dbReference>
<keyword evidence="4" id="KW-0410">Iron transport</keyword>
<reference evidence="16 17" key="1">
    <citation type="submission" date="2020-08" db="EMBL/GenBank/DDBJ databases">
        <title>Genomic Encyclopedia of Type Strains, Phase IV (KMG-IV): sequencing the most valuable type-strain genomes for metagenomic binning, comparative biology and taxonomic classification.</title>
        <authorList>
            <person name="Goeker M."/>
        </authorList>
    </citation>
    <scope>NUCLEOTIDE SEQUENCE [LARGE SCALE GENOMIC DNA]</scope>
    <source>
        <strain evidence="16 17">DSM 25079</strain>
    </source>
</reference>
<dbReference type="GO" id="GO:0006826">
    <property type="term" value="P:iron ion transport"/>
    <property type="evidence" value="ECO:0007669"/>
    <property type="project" value="UniProtKB-KW"/>
</dbReference>
<evidence type="ECO:0000256" key="3">
    <source>
        <dbReference type="ARBA" id="ARBA00022452"/>
    </source>
</evidence>
<dbReference type="Pfam" id="PF00593">
    <property type="entry name" value="TonB_dep_Rec_b-barrel"/>
    <property type="match status" value="1"/>
</dbReference>
<dbReference type="Proteomes" id="UP000549617">
    <property type="component" value="Unassembled WGS sequence"/>
</dbReference>
<evidence type="ECO:0000256" key="12">
    <source>
        <dbReference type="RuleBase" id="RU003357"/>
    </source>
</evidence>
<keyword evidence="2 11" id="KW-0813">Transport</keyword>
<evidence type="ECO:0000256" key="5">
    <source>
        <dbReference type="ARBA" id="ARBA00022692"/>
    </source>
</evidence>
<dbReference type="InterPro" id="IPR000531">
    <property type="entry name" value="Beta-barrel_TonB"/>
</dbReference>
<comment type="subcellular location">
    <subcellularLocation>
        <location evidence="1 11">Cell outer membrane</location>
        <topology evidence="1 11">Multi-pass membrane protein</topology>
    </subcellularLocation>
</comment>
<dbReference type="Gene3D" id="2.40.170.20">
    <property type="entry name" value="TonB-dependent receptor, beta-barrel domain"/>
    <property type="match status" value="1"/>
</dbReference>
<keyword evidence="13" id="KW-0732">Signal</keyword>
<dbReference type="RefSeq" id="WP_184017952.1">
    <property type="nucleotide sequence ID" value="NZ_JACIJC010000003.1"/>
</dbReference>
<evidence type="ECO:0000313" key="16">
    <source>
        <dbReference type="EMBL" id="MBB5685999.1"/>
    </source>
</evidence>
<dbReference type="PANTHER" id="PTHR32552:SF81">
    <property type="entry name" value="TONB-DEPENDENT OUTER MEMBRANE RECEPTOR"/>
    <property type="match status" value="1"/>
</dbReference>
<comment type="similarity">
    <text evidence="11 12">Belongs to the TonB-dependent receptor family.</text>
</comment>
<dbReference type="SUPFAM" id="SSF56935">
    <property type="entry name" value="Porins"/>
    <property type="match status" value="1"/>
</dbReference>
<evidence type="ECO:0000256" key="1">
    <source>
        <dbReference type="ARBA" id="ARBA00004571"/>
    </source>
</evidence>
<evidence type="ECO:0000256" key="6">
    <source>
        <dbReference type="ARBA" id="ARBA00023004"/>
    </source>
</evidence>
<keyword evidence="3 11" id="KW-1134">Transmembrane beta strand</keyword>
<dbReference type="InterPro" id="IPR039426">
    <property type="entry name" value="TonB-dep_rcpt-like"/>
</dbReference>
<accession>A0A7W9EEG0</accession>
<dbReference type="InterPro" id="IPR012910">
    <property type="entry name" value="Plug_dom"/>
</dbReference>
<keyword evidence="7" id="KW-0406">Ion transport</keyword>